<proteinExistence type="inferred from homology"/>
<dbReference type="PANTHER" id="PTHR33269:SF17">
    <property type="entry name" value="NADH-UBIQUINONE OXIDOREDUCTASE CHAIN 6"/>
    <property type="match status" value="1"/>
</dbReference>
<feature type="transmembrane region" description="Helical" evidence="2">
    <location>
        <begin position="97"/>
        <end position="120"/>
    </location>
</feature>
<accession>A0ABS2WRW5</accession>
<reference evidence="3" key="2">
    <citation type="submission" date="2021-02" db="EMBL/GenBank/DDBJ databases">
        <authorList>
            <person name="Merkel A.Y."/>
        </authorList>
    </citation>
    <scope>NUCLEOTIDE SEQUENCE</scope>
    <source>
        <strain evidence="3">T05b</strain>
    </source>
</reference>
<dbReference type="RefSeq" id="WP_205458503.1">
    <property type="nucleotide sequence ID" value="NZ_JAFHKK010000006.1"/>
</dbReference>
<dbReference type="InterPro" id="IPR001457">
    <property type="entry name" value="NADH_UbQ/plastoQ_OxRdtase_su6"/>
</dbReference>
<dbReference type="PANTHER" id="PTHR33269">
    <property type="entry name" value="NADH-UBIQUINONE OXIDOREDUCTASE CHAIN 6"/>
    <property type="match status" value="1"/>
</dbReference>
<keyword evidence="2" id="KW-0874">Quinone</keyword>
<keyword evidence="2" id="KW-1133">Transmembrane helix</keyword>
<keyword evidence="2" id="KW-0472">Membrane</keyword>
<dbReference type="EC" id="7.1.1.-" evidence="2"/>
<feature type="transmembrane region" description="Helical" evidence="2">
    <location>
        <begin position="28"/>
        <end position="48"/>
    </location>
</feature>
<feature type="transmembrane region" description="Helical" evidence="2">
    <location>
        <begin position="54"/>
        <end position="76"/>
    </location>
</feature>
<feature type="transmembrane region" description="Helical" evidence="2">
    <location>
        <begin position="6"/>
        <end position="23"/>
    </location>
</feature>
<evidence type="ECO:0000256" key="2">
    <source>
        <dbReference type="RuleBase" id="RU004429"/>
    </source>
</evidence>
<keyword evidence="2" id="KW-0520">NAD</keyword>
<dbReference type="Pfam" id="PF00499">
    <property type="entry name" value="Oxidored_q3"/>
    <property type="match status" value="1"/>
</dbReference>
<reference evidence="3" key="1">
    <citation type="submission" date="2021-02" db="EMBL/GenBank/DDBJ databases">
        <title>Sulfurospirillum tamanensis sp. nov.</title>
        <authorList>
            <person name="Frolova A."/>
            <person name="Merkel A."/>
            <person name="Slobodkin A."/>
        </authorList>
    </citation>
    <scope>NUCLEOTIDE SEQUENCE</scope>
    <source>
        <strain evidence="3">T05b</strain>
    </source>
</reference>
<protein>
    <recommendedName>
        <fullName evidence="2">NADH-quinone oxidoreductase subunit J</fullName>
        <ecNumber evidence="2">7.1.1.-</ecNumber>
    </recommendedName>
</protein>
<evidence type="ECO:0000313" key="3">
    <source>
        <dbReference type="EMBL" id="MBN2963954.1"/>
    </source>
</evidence>
<evidence type="ECO:0000313" key="4">
    <source>
        <dbReference type="Proteomes" id="UP000703590"/>
    </source>
</evidence>
<sequence>MYEAIAFYFFSALTLGMFSVTVLSKNALYSMSALAGGMIFISGFFFLLDAEFLGVVQIIVYSGAVMALYAFGMMFFDTTQEVREKTECKKTLYTLSLFSAVLIVLIVAAPIMGANIEATYPMSAELGNVQTIGLVLFTKYLVPFELAAVMLLVAMISGIILVSKRLDHSITLHDEDPKEEAL</sequence>
<comment type="similarity">
    <text evidence="1 2">Belongs to the complex I subunit 6 family.</text>
</comment>
<dbReference type="EMBL" id="JAFHKK010000006">
    <property type="protein sequence ID" value="MBN2963954.1"/>
    <property type="molecule type" value="Genomic_DNA"/>
</dbReference>
<dbReference type="InterPro" id="IPR042106">
    <property type="entry name" value="Nuo/plastoQ_OxRdtase_6_NuoJ"/>
</dbReference>
<dbReference type="Gene3D" id="1.20.120.1200">
    <property type="entry name" value="NADH-ubiquinone/plastoquinone oxidoreductase chain 6, subunit NuoJ"/>
    <property type="match status" value="1"/>
</dbReference>
<comment type="subcellular location">
    <subcellularLocation>
        <location evidence="2">Cell membrane</location>
        <topology evidence="2">Multi-pass membrane protein</topology>
    </subcellularLocation>
</comment>
<name>A0ABS2WRW5_9BACT</name>
<keyword evidence="2" id="KW-1003">Cell membrane</keyword>
<gene>
    <name evidence="3" type="ORF">JWV37_04095</name>
</gene>
<feature type="transmembrane region" description="Helical" evidence="2">
    <location>
        <begin position="140"/>
        <end position="162"/>
    </location>
</feature>
<dbReference type="GO" id="GO:0016491">
    <property type="term" value="F:oxidoreductase activity"/>
    <property type="evidence" value="ECO:0007669"/>
    <property type="project" value="UniProtKB-KW"/>
</dbReference>
<comment type="caution">
    <text evidence="3">The sequence shown here is derived from an EMBL/GenBank/DDBJ whole genome shotgun (WGS) entry which is preliminary data.</text>
</comment>
<dbReference type="NCBIfam" id="NF005167">
    <property type="entry name" value="PRK06638.2-2"/>
    <property type="match status" value="1"/>
</dbReference>
<evidence type="ECO:0000256" key="1">
    <source>
        <dbReference type="ARBA" id="ARBA00005698"/>
    </source>
</evidence>
<comment type="function">
    <text evidence="2">NDH-1 shuttles electrons from NADH, via FMN and iron-sulfur (Fe-S) centers, to quinones in the respiratory chain. Couples the redox reaction to proton translocation (for every two electrons transferred, four hydrogen ions are translocated across the cytoplasmic membrane), and thus conserves the redox energy in a proton gradient.</text>
</comment>
<comment type="catalytic activity">
    <reaction evidence="2">
        <text>a quinone + NADH + 5 H(+)(in) = a quinol + NAD(+) + 4 H(+)(out)</text>
        <dbReference type="Rhea" id="RHEA:57888"/>
        <dbReference type="ChEBI" id="CHEBI:15378"/>
        <dbReference type="ChEBI" id="CHEBI:24646"/>
        <dbReference type="ChEBI" id="CHEBI:57540"/>
        <dbReference type="ChEBI" id="CHEBI:57945"/>
        <dbReference type="ChEBI" id="CHEBI:132124"/>
    </reaction>
</comment>
<organism evidence="3 4">
    <name type="scientific">Sulfurospirillum tamanense</name>
    <dbReference type="NCBI Taxonomy" id="2813362"/>
    <lineage>
        <taxon>Bacteria</taxon>
        <taxon>Pseudomonadati</taxon>
        <taxon>Campylobacterota</taxon>
        <taxon>Epsilonproteobacteria</taxon>
        <taxon>Campylobacterales</taxon>
        <taxon>Sulfurospirillaceae</taxon>
        <taxon>Sulfurospirillum</taxon>
    </lineage>
</organism>
<keyword evidence="3" id="KW-0560">Oxidoreductase</keyword>
<keyword evidence="4" id="KW-1185">Reference proteome</keyword>
<keyword evidence="2" id="KW-0812">Transmembrane</keyword>
<dbReference type="Proteomes" id="UP000703590">
    <property type="component" value="Unassembled WGS sequence"/>
</dbReference>